<comment type="caution">
    <text evidence="1">The sequence shown here is derived from an EMBL/GenBank/DDBJ whole genome shotgun (WGS) entry which is preliminary data.</text>
</comment>
<organism evidence="1 2">
    <name type="scientific">Rubus argutus</name>
    <name type="common">Southern blackberry</name>
    <dbReference type="NCBI Taxonomy" id="59490"/>
    <lineage>
        <taxon>Eukaryota</taxon>
        <taxon>Viridiplantae</taxon>
        <taxon>Streptophyta</taxon>
        <taxon>Embryophyta</taxon>
        <taxon>Tracheophyta</taxon>
        <taxon>Spermatophyta</taxon>
        <taxon>Magnoliopsida</taxon>
        <taxon>eudicotyledons</taxon>
        <taxon>Gunneridae</taxon>
        <taxon>Pentapetalae</taxon>
        <taxon>rosids</taxon>
        <taxon>fabids</taxon>
        <taxon>Rosales</taxon>
        <taxon>Rosaceae</taxon>
        <taxon>Rosoideae</taxon>
        <taxon>Rosoideae incertae sedis</taxon>
        <taxon>Rubus</taxon>
    </lineage>
</organism>
<gene>
    <name evidence="1" type="ORF">M0R45_014315</name>
</gene>
<dbReference type="Proteomes" id="UP001457282">
    <property type="component" value="Unassembled WGS sequence"/>
</dbReference>
<evidence type="ECO:0000313" key="2">
    <source>
        <dbReference type="Proteomes" id="UP001457282"/>
    </source>
</evidence>
<evidence type="ECO:0000313" key="1">
    <source>
        <dbReference type="EMBL" id="KAK9937534.1"/>
    </source>
</evidence>
<accession>A0AAW1XLW2</accession>
<dbReference type="EMBL" id="JBEDUW010000003">
    <property type="protein sequence ID" value="KAK9937534.1"/>
    <property type="molecule type" value="Genomic_DNA"/>
</dbReference>
<proteinExistence type="predicted"/>
<dbReference type="AlphaFoldDB" id="A0AAW1XLW2"/>
<name>A0AAW1XLW2_RUBAR</name>
<keyword evidence="2" id="KW-1185">Reference proteome</keyword>
<protein>
    <submittedName>
        <fullName evidence="1">Uncharacterized protein</fullName>
    </submittedName>
</protein>
<sequence>MYLDYSVPWTELTINSVISDFSLFHHYSKFLFCPPQIEHGHGFGPADELARGEKENGSDPFASLPHGFMKRNRVRKALWTMSVLKLKLGWADSSCCCSLTVSCLLRIAGSTSFREKE</sequence>
<reference evidence="1 2" key="1">
    <citation type="journal article" date="2023" name="G3 (Bethesda)">
        <title>A chromosome-length genome assembly and annotation of blackberry (Rubus argutus, cv. 'Hillquist').</title>
        <authorList>
            <person name="Bruna T."/>
            <person name="Aryal R."/>
            <person name="Dudchenko O."/>
            <person name="Sargent D.J."/>
            <person name="Mead D."/>
            <person name="Buti M."/>
            <person name="Cavallini A."/>
            <person name="Hytonen T."/>
            <person name="Andres J."/>
            <person name="Pham M."/>
            <person name="Weisz D."/>
            <person name="Mascagni F."/>
            <person name="Usai G."/>
            <person name="Natali L."/>
            <person name="Bassil N."/>
            <person name="Fernandez G.E."/>
            <person name="Lomsadze A."/>
            <person name="Armour M."/>
            <person name="Olukolu B."/>
            <person name="Poorten T."/>
            <person name="Britton C."/>
            <person name="Davik J."/>
            <person name="Ashrafi H."/>
            <person name="Aiden E.L."/>
            <person name="Borodovsky M."/>
            <person name="Worthington M."/>
        </authorList>
    </citation>
    <scope>NUCLEOTIDE SEQUENCE [LARGE SCALE GENOMIC DNA]</scope>
    <source>
        <strain evidence="1">PI 553951</strain>
    </source>
</reference>